<sequence>MPTKEKLEDRISSEEFRRAARATEFYLNQIKGGKCVTMRSAANKFNTDIFYITDFMAEYAGMPSDKEEAKEILGDLLQKKRKGLY</sequence>
<accession>A0A0G0WI45</accession>
<evidence type="ECO:0000313" key="2">
    <source>
        <dbReference type="Proteomes" id="UP000034753"/>
    </source>
</evidence>
<evidence type="ECO:0000313" key="1">
    <source>
        <dbReference type="EMBL" id="KKS11692.1"/>
    </source>
</evidence>
<reference evidence="1 2" key="1">
    <citation type="journal article" date="2015" name="Nature">
        <title>rRNA introns, odd ribosomes, and small enigmatic genomes across a large radiation of phyla.</title>
        <authorList>
            <person name="Brown C.T."/>
            <person name="Hug L.A."/>
            <person name="Thomas B.C."/>
            <person name="Sharon I."/>
            <person name="Castelle C.J."/>
            <person name="Singh A."/>
            <person name="Wilkins M.J."/>
            <person name="Williams K.H."/>
            <person name="Banfield J.F."/>
        </authorList>
    </citation>
    <scope>NUCLEOTIDE SEQUENCE [LARGE SCALE GENOMIC DNA]</scope>
</reference>
<name>A0A0G0WI45_9BACT</name>
<dbReference type="EMBL" id="LCBN01000067">
    <property type="protein sequence ID" value="KKS11692.1"/>
    <property type="molecule type" value="Genomic_DNA"/>
</dbReference>
<gene>
    <name evidence="1" type="ORF">UU67_C0067G0005</name>
</gene>
<proteinExistence type="predicted"/>
<dbReference type="AlphaFoldDB" id="A0A0G0WI45"/>
<protein>
    <submittedName>
        <fullName evidence="1">Uncharacterized protein</fullName>
    </submittedName>
</protein>
<organism evidence="1 2">
    <name type="scientific">Candidatus Daviesbacteria bacterium GW2011_GWB1_41_5</name>
    <dbReference type="NCBI Taxonomy" id="1618429"/>
    <lineage>
        <taxon>Bacteria</taxon>
        <taxon>Candidatus Daviesiibacteriota</taxon>
    </lineage>
</organism>
<dbReference type="Proteomes" id="UP000034753">
    <property type="component" value="Unassembled WGS sequence"/>
</dbReference>
<comment type="caution">
    <text evidence="1">The sequence shown here is derived from an EMBL/GenBank/DDBJ whole genome shotgun (WGS) entry which is preliminary data.</text>
</comment>